<reference evidence="2" key="1">
    <citation type="journal article" date="2019" name="Int. J. Syst. Evol. Microbiol.">
        <title>The Global Catalogue of Microorganisms (GCM) 10K type strain sequencing project: providing services to taxonomists for standard genome sequencing and annotation.</title>
        <authorList>
            <consortium name="The Broad Institute Genomics Platform"/>
            <consortium name="The Broad Institute Genome Sequencing Center for Infectious Disease"/>
            <person name="Wu L."/>
            <person name="Ma J."/>
        </authorList>
    </citation>
    <scope>NUCLEOTIDE SEQUENCE [LARGE SCALE GENOMIC DNA]</scope>
    <source>
        <strain evidence="2">KCTC 42808</strain>
    </source>
</reference>
<evidence type="ECO:0000313" key="1">
    <source>
        <dbReference type="EMBL" id="MFD2543171.1"/>
    </source>
</evidence>
<comment type="caution">
    <text evidence="1">The sequence shown here is derived from an EMBL/GenBank/DDBJ whole genome shotgun (WGS) entry which is preliminary data.</text>
</comment>
<sequence length="124" mass="14000">MKEKTNIRASSIFPVLGLVVLLLISPCKVRNFLQAQLDIPQTEVTNKSQTSISSSNCNELNIFKSSSAKEKPVSQNAFATLTKFEFPCEISNFPNIYPRLQTSRNNSSSAIPLYILYQNYKDYL</sequence>
<dbReference type="Proteomes" id="UP001597467">
    <property type="component" value="Unassembled WGS sequence"/>
</dbReference>
<protein>
    <recommendedName>
        <fullName evidence="3">Lipoprotein</fullName>
    </recommendedName>
</protein>
<dbReference type="RefSeq" id="WP_379904788.1">
    <property type="nucleotide sequence ID" value="NZ_JBHULM010000011.1"/>
</dbReference>
<dbReference type="EMBL" id="JBHULM010000011">
    <property type="protein sequence ID" value="MFD2543171.1"/>
    <property type="molecule type" value="Genomic_DNA"/>
</dbReference>
<accession>A0ABW5K5Z3</accession>
<evidence type="ECO:0000313" key="2">
    <source>
        <dbReference type="Proteomes" id="UP001597467"/>
    </source>
</evidence>
<organism evidence="1 2">
    <name type="scientific">Lacinutrix gracilariae</name>
    <dbReference type="NCBI Taxonomy" id="1747198"/>
    <lineage>
        <taxon>Bacteria</taxon>
        <taxon>Pseudomonadati</taxon>
        <taxon>Bacteroidota</taxon>
        <taxon>Flavobacteriia</taxon>
        <taxon>Flavobacteriales</taxon>
        <taxon>Flavobacteriaceae</taxon>
        <taxon>Lacinutrix</taxon>
    </lineage>
</organism>
<name>A0ABW5K5Z3_9FLAO</name>
<keyword evidence="2" id="KW-1185">Reference proteome</keyword>
<evidence type="ECO:0008006" key="3">
    <source>
        <dbReference type="Google" id="ProtNLM"/>
    </source>
</evidence>
<proteinExistence type="predicted"/>
<gene>
    <name evidence="1" type="ORF">ACFSSB_12635</name>
</gene>